<feature type="compositionally biased region" description="Acidic residues" evidence="6">
    <location>
        <begin position="223"/>
        <end position="247"/>
    </location>
</feature>
<dbReference type="Proteomes" id="UP000320333">
    <property type="component" value="Unassembled WGS sequence"/>
</dbReference>
<evidence type="ECO:0000256" key="3">
    <source>
        <dbReference type="ARBA" id="ARBA00022723"/>
    </source>
</evidence>
<evidence type="ECO:0000256" key="4">
    <source>
        <dbReference type="ARBA" id="ARBA00022801"/>
    </source>
</evidence>
<dbReference type="AlphaFoldDB" id="A0A507FIS5"/>
<reference evidence="8 9" key="1">
    <citation type="journal article" date="2019" name="Sci. Rep.">
        <title>Comparative genomics of chytrid fungi reveal insights into the obligate biotrophic and pathogenic lifestyle of Synchytrium endobioticum.</title>
        <authorList>
            <person name="van de Vossenberg B.T.L.H."/>
            <person name="Warris S."/>
            <person name="Nguyen H.D.T."/>
            <person name="van Gent-Pelzer M.P.E."/>
            <person name="Joly D.L."/>
            <person name="van de Geest H.C."/>
            <person name="Bonants P.J.M."/>
            <person name="Smith D.S."/>
            <person name="Levesque C.A."/>
            <person name="van der Lee T.A.J."/>
        </authorList>
    </citation>
    <scope>NUCLEOTIDE SEQUENCE [LARGE SCALE GENOMIC DNA]</scope>
    <source>
        <strain evidence="8 9">CBS 675.73</strain>
    </source>
</reference>
<dbReference type="InterPro" id="IPR020935">
    <property type="entry name" value="PdiEstase_YfcE_CS"/>
</dbReference>
<dbReference type="InterPro" id="IPR000979">
    <property type="entry name" value="Phosphodiesterase_MJ0936/Vps29"/>
</dbReference>
<keyword evidence="9" id="KW-1185">Reference proteome</keyword>
<dbReference type="Gene3D" id="3.60.21.10">
    <property type="match status" value="2"/>
</dbReference>
<dbReference type="NCBIfam" id="TIGR00040">
    <property type="entry name" value="yfcE"/>
    <property type="match status" value="1"/>
</dbReference>
<dbReference type="PROSITE" id="PS01269">
    <property type="entry name" value="UPF0025"/>
    <property type="match status" value="1"/>
</dbReference>
<dbReference type="STRING" id="246404.A0A507FIS5"/>
<comment type="caution">
    <text evidence="8">The sequence shown here is derived from an EMBL/GenBank/DDBJ whole genome shotgun (WGS) entry which is preliminary data.</text>
</comment>
<protein>
    <recommendedName>
        <fullName evidence="2 5">Vacuolar protein sorting-associated protein 29</fullName>
    </recommendedName>
</protein>
<feature type="compositionally biased region" description="Basic and acidic residues" evidence="6">
    <location>
        <begin position="181"/>
        <end position="206"/>
    </location>
</feature>
<dbReference type="Pfam" id="PF12850">
    <property type="entry name" value="Metallophos_2"/>
    <property type="match status" value="1"/>
</dbReference>
<comment type="similarity">
    <text evidence="1 5">Belongs to the VPS29 family.</text>
</comment>
<keyword evidence="3" id="KW-0479">Metal-binding</keyword>
<keyword evidence="4" id="KW-0378">Hydrolase</keyword>
<accession>A0A507FIS5</accession>
<proteinExistence type="inferred from homology"/>
<evidence type="ECO:0000256" key="6">
    <source>
        <dbReference type="SAM" id="MobiDB-lite"/>
    </source>
</evidence>
<dbReference type="EMBL" id="QEAP01000100">
    <property type="protein sequence ID" value="TPX74977.1"/>
    <property type="molecule type" value="Genomic_DNA"/>
</dbReference>
<gene>
    <name evidence="8" type="ORF">CcCBS67573_g03746</name>
</gene>
<organism evidence="8 9">
    <name type="scientific">Chytriomyces confervae</name>
    <dbReference type="NCBI Taxonomy" id="246404"/>
    <lineage>
        <taxon>Eukaryota</taxon>
        <taxon>Fungi</taxon>
        <taxon>Fungi incertae sedis</taxon>
        <taxon>Chytridiomycota</taxon>
        <taxon>Chytridiomycota incertae sedis</taxon>
        <taxon>Chytridiomycetes</taxon>
        <taxon>Chytridiales</taxon>
        <taxon>Chytriomycetaceae</taxon>
        <taxon>Chytriomyces</taxon>
    </lineage>
</organism>
<feature type="compositionally biased region" description="Low complexity" evidence="6">
    <location>
        <begin position="269"/>
        <end position="278"/>
    </location>
</feature>
<dbReference type="SUPFAM" id="SSF56300">
    <property type="entry name" value="Metallo-dependent phosphatases"/>
    <property type="match status" value="1"/>
</dbReference>
<dbReference type="InterPro" id="IPR024654">
    <property type="entry name" value="Calcineurin-like_PHP_lpxH"/>
</dbReference>
<dbReference type="PANTHER" id="PTHR11124">
    <property type="entry name" value="VACUOLAR SORTING PROTEIN VPS29"/>
    <property type="match status" value="1"/>
</dbReference>
<name>A0A507FIS5_9FUNG</name>
<sequence length="341" mass="36089">MVLVLVIGDLHVPHRAVDLPAKFKKLLAPGKINKILCTGNLNSKEAMDYLRGVSADMTAVQGDFDDPSVLVGGNPLPLSASVTVGTVRIGVIHGHSVIPWGDRLALSGVARELDVDVLVSGHTHAFEAFESEGRFYINPGSATGAFSSFRPLVSVPLPVPAAAAAAAAPALESDTVAGDAEVRNEDAGKNDDAVANDSKDEKKVDQQELPVDANDNAINGEESGSDEEEEEEDDDGSMDNVHDEDDPINPIGAWGAPAKKKKKKKAKETTSAAAAEGANTQSSPPATVVEKERVRTHKLVSDIVPSFALLDVQGNNVVVYVYKLIDGDVKVEKLDFVKKMV</sequence>
<evidence type="ECO:0000256" key="5">
    <source>
        <dbReference type="RuleBase" id="RU362040"/>
    </source>
</evidence>
<feature type="domain" description="Calcineurin-like phosphoesterase" evidence="7">
    <location>
        <begin position="4"/>
        <end position="146"/>
    </location>
</feature>
<dbReference type="InterPro" id="IPR029052">
    <property type="entry name" value="Metallo-depent_PP-like"/>
</dbReference>
<dbReference type="GO" id="GO:0016787">
    <property type="term" value="F:hydrolase activity"/>
    <property type="evidence" value="ECO:0007669"/>
    <property type="project" value="UniProtKB-KW"/>
</dbReference>
<evidence type="ECO:0000256" key="1">
    <source>
        <dbReference type="ARBA" id="ARBA00005945"/>
    </source>
</evidence>
<evidence type="ECO:0000313" key="9">
    <source>
        <dbReference type="Proteomes" id="UP000320333"/>
    </source>
</evidence>
<dbReference type="GO" id="GO:0046872">
    <property type="term" value="F:metal ion binding"/>
    <property type="evidence" value="ECO:0007669"/>
    <property type="project" value="UniProtKB-KW"/>
</dbReference>
<feature type="region of interest" description="Disordered" evidence="6">
    <location>
        <begin position="181"/>
        <end position="289"/>
    </location>
</feature>
<evidence type="ECO:0000256" key="2">
    <source>
        <dbReference type="ARBA" id="ARBA00017767"/>
    </source>
</evidence>
<dbReference type="OrthoDB" id="10258130at2759"/>
<evidence type="ECO:0000313" key="8">
    <source>
        <dbReference type="EMBL" id="TPX74977.1"/>
    </source>
</evidence>
<evidence type="ECO:0000259" key="7">
    <source>
        <dbReference type="Pfam" id="PF12850"/>
    </source>
</evidence>